<reference evidence="8 9" key="1">
    <citation type="submission" date="2016-11" db="EMBL/GenBank/DDBJ databases">
        <authorList>
            <person name="Manzoor S."/>
        </authorList>
    </citation>
    <scope>NUCLEOTIDE SEQUENCE [LARGE SCALE GENOMIC DNA]</scope>
    <source>
        <strain evidence="8">Clostridium ultunense strain Esp</strain>
    </source>
</reference>
<keyword evidence="5 6" id="KW-0472">Membrane</keyword>
<feature type="transmembrane region" description="Helical" evidence="6">
    <location>
        <begin position="135"/>
        <end position="155"/>
    </location>
</feature>
<dbReference type="Proteomes" id="UP000245423">
    <property type="component" value="Chromosome 1"/>
</dbReference>
<dbReference type="RefSeq" id="WP_005584500.1">
    <property type="nucleotide sequence ID" value="NZ_LT669839.1"/>
</dbReference>
<feature type="transmembrane region" description="Helical" evidence="6">
    <location>
        <begin position="12"/>
        <end position="30"/>
    </location>
</feature>
<comment type="similarity">
    <text evidence="6">Belongs to the TVP38/TMEM64 family.</text>
</comment>
<keyword evidence="9" id="KW-1185">Reference proteome</keyword>
<dbReference type="EMBL" id="LT669839">
    <property type="protein sequence ID" value="SHD76714.1"/>
    <property type="molecule type" value="Genomic_DNA"/>
</dbReference>
<evidence type="ECO:0000256" key="1">
    <source>
        <dbReference type="ARBA" id="ARBA00004651"/>
    </source>
</evidence>
<dbReference type="Pfam" id="PF09335">
    <property type="entry name" value="VTT_dom"/>
    <property type="match status" value="1"/>
</dbReference>
<proteinExistence type="inferred from homology"/>
<accession>M1Z940</accession>
<evidence type="ECO:0000256" key="3">
    <source>
        <dbReference type="ARBA" id="ARBA00022692"/>
    </source>
</evidence>
<organism evidence="8 9">
    <name type="scientific">[Clostridium] ultunense Esp</name>
    <dbReference type="NCBI Taxonomy" id="1288971"/>
    <lineage>
        <taxon>Bacteria</taxon>
        <taxon>Bacillati</taxon>
        <taxon>Bacillota</taxon>
        <taxon>Tissierellia</taxon>
        <taxon>Tissierellales</taxon>
        <taxon>Tepidimicrobiaceae</taxon>
        <taxon>Schnuerera</taxon>
    </lineage>
</organism>
<dbReference type="PANTHER" id="PTHR12677:SF59">
    <property type="entry name" value="GOLGI APPARATUS MEMBRANE PROTEIN TVP38-RELATED"/>
    <property type="match status" value="1"/>
</dbReference>
<dbReference type="HOGENOM" id="CLU_038944_8_2_9"/>
<dbReference type="OrthoDB" id="9812980at2"/>
<feature type="domain" description="VTT" evidence="7">
    <location>
        <begin position="64"/>
        <end position="186"/>
    </location>
</feature>
<keyword evidence="2 6" id="KW-1003">Cell membrane</keyword>
<comment type="subcellular location">
    <subcellularLocation>
        <location evidence="1 6">Cell membrane</location>
        <topology evidence="1 6">Multi-pass membrane protein</topology>
    </subcellularLocation>
</comment>
<evidence type="ECO:0000259" key="7">
    <source>
        <dbReference type="Pfam" id="PF09335"/>
    </source>
</evidence>
<name>M1Z940_9FIRM</name>
<evidence type="ECO:0000313" key="9">
    <source>
        <dbReference type="Proteomes" id="UP000245423"/>
    </source>
</evidence>
<gene>
    <name evidence="8" type="ORF">CUESP1_1342</name>
</gene>
<dbReference type="AlphaFoldDB" id="M1Z940"/>
<sequence length="226" mass="26029">MEKNKKIYKIGLILLFIFIFIYLIISLNIFNKDSLMEILLSGEERDRFGVFFTIFIAILMVFFVPLSWFSPLAAFFFGLKGFIYIVIGGLIAAILSFIIARIFKTEIAKIINRIYYRKKRKVSLEEVSYQIEKHGISYIFFMRSMPFIPFSVANYVSGISSVSVRDYILGTVLGLAPGQAINSYFFVKAINIGRNPFQVLFAALIKGVYVLSIILWKRKSKFNPKE</sequence>
<keyword evidence="4 6" id="KW-1133">Transmembrane helix</keyword>
<dbReference type="InterPro" id="IPR032816">
    <property type="entry name" value="VTT_dom"/>
</dbReference>
<evidence type="ECO:0000256" key="2">
    <source>
        <dbReference type="ARBA" id="ARBA00022475"/>
    </source>
</evidence>
<feature type="transmembrane region" description="Helical" evidence="6">
    <location>
        <begin position="167"/>
        <end position="187"/>
    </location>
</feature>
<evidence type="ECO:0000256" key="4">
    <source>
        <dbReference type="ARBA" id="ARBA00022989"/>
    </source>
</evidence>
<feature type="transmembrane region" description="Helical" evidence="6">
    <location>
        <begin position="81"/>
        <end position="103"/>
    </location>
</feature>
<protein>
    <recommendedName>
        <fullName evidence="6">TVP38/TMEM64 family membrane protein</fullName>
    </recommendedName>
</protein>
<dbReference type="InterPro" id="IPR015414">
    <property type="entry name" value="TMEM64"/>
</dbReference>
<feature type="transmembrane region" description="Helical" evidence="6">
    <location>
        <begin position="199"/>
        <end position="216"/>
    </location>
</feature>
<evidence type="ECO:0000256" key="6">
    <source>
        <dbReference type="RuleBase" id="RU366058"/>
    </source>
</evidence>
<evidence type="ECO:0000256" key="5">
    <source>
        <dbReference type="ARBA" id="ARBA00023136"/>
    </source>
</evidence>
<dbReference type="PANTHER" id="PTHR12677">
    <property type="entry name" value="GOLGI APPARATUS MEMBRANE PROTEIN TVP38-RELATED"/>
    <property type="match status" value="1"/>
</dbReference>
<evidence type="ECO:0000313" key="8">
    <source>
        <dbReference type="EMBL" id="SHD76714.1"/>
    </source>
</evidence>
<dbReference type="GO" id="GO:0005886">
    <property type="term" value="C:plasma membrane"/>
    <property type="evidence" value="ECO:0007669"/>
    <property type="project" value="UniProtKB-SubCell"/>
</dbReference>
<keyword evidence="3 6" id="KW-0812">Transmembrane</keyword>
<feature type="transmembrane region" description="Helical" evidence="6">
    <location>
        <begin position="50"/>
        <end position="69"/>
    </location>
</feature>